<dbReference type="VEuPathDB" id="PlasmoDB:PCYB_004530"/>
<dbReference type="EMBL" id="DF157625">
    <property type="protein sequence ID" value="GAB69704.1"/>
    <property type="molecule type" value="Genomic_DNA"/>
</dbReference>
<dbReference type="AlphaFoldDB" id="K6V089"/>
<dbReference type="Proteomes" id="UP000006319">
    <property type="component" value="Unassembled WGS sequence"/>
</dbReference>
<dbReference type="OrthoDB" id="387362at2759"/>
<keyword evidence="2" id="KW-1185">Reference proteome</keyword>
<evidence type="ECO:0000313" key="2">
    <source>
        <dbReference type="Proteomes" id="UP000006319"/>
    </source>
</evidence>
<dbReference type="InterPro" id="IPR008780">
    <property type="entry name" value="Plasmodium_Vir"/>
</dbReference>
<reference evidence="1 2" key="1">
    <citation type="journal article" date="2012" name="Nat. Genet.">
        <title>Plasmodium cynomolgi genome sequences provide insight into Plasmodium vivax and the monkey malaria clade.</title>
        <authorList>
            <person name="Tachibana S."/>
            <person name="Sullivan S.A."/>
            <person name="Kawai S."/>
            <person name="Nakamura S."/>
            <person name="Kim H.R."/>
            <person name="Goto N."/>
            <person name="Arisue N."/>
            <person name="Palacpac N.M.Q."/>
            <person name="Honma H."/>
            <person name="Yagi M."/>
            <person name="Tougan T."/>
            <person name="Katakai Y."/>
            <person name="Kaneko O."/>
            <person name="Mita T."/>
            <person name="Kita K."/>
            <person name="Yasutomi Y."/>
            <person name="Sutton P.L."/>
            <person name="Shakhbatyan R."/>
            <person name="Horii T."/>
            <person name="Yasunaga T."/>
            <person name="Barnwell J.W."/>
            <person name="Escalante A.A."/>
            <person name="Carlton J.M."/>
            <person name="Tanabe K."/>
        </authorList>
    </citation>
    <scope>NUCLEOTIDE SEQUENCE [LARGE SCALE GENOMIC DNA]</scope>
    <source>
        <strain evidence="1 2">B</strain>
    </source>
</reference>
<organism evidence="1 2">
    <name type="scientific">Plasmodium cynomolgi (strain B)</name>
    <dbReference type="NCBI Taxonomy" id="1120755"/>
    <lineage>
        <taxon>Eukaryota</taxon>
        <taxon>Sar</taxon>
        <taxon>Alveolata</taxon>
        <taxon>Apicomplexa</taxon>
        <taxon>Aconoidasida</taxon>
        <taxon>Haemosporida</taxon>
        <taxon>Plasmodiidae</taxon>
        <taxon>Plasmodium</taxon>
        <taxon>Plasmodium (Plasmodium)</taxon>
    </lineage>
</organism>
<dbReference type="KEGG" id="pcy:PCYB_004530"/>
<sequence>MSFRDELYSQYFYKSLYKLEDLSGYIDACSSLVNLQLGSSIKIICPRFLKYLKTIYKATCNPDDTYDVCLLLNYWVYSRLFNILKIKGVCYVHIAYGNLQRVWSDFLEDRSYPELCKPINEMVSDRNWR</sequence>
<evidence type="ECO:0008006" key="3">
    <source>
        <dbReference type="Google" id="ProtNLM"/>
    </source>
</evidence>
<name>K6V089_PLACD</name>
<protein>
    <recommendedName>
        <fullName evidence="3">CYIR protein</fullName>
    </recommendedName>
</protein>
<dbReference type="Pfam" id="PF05795">
    <property type="entry name" value="Plasmodium_Vir"/>
    <property type="match status" value="1"/>
</dbReference>
<evidence type="ECO:0000313" key="1">
    <source>
        <dbReference type="EMBL" id="GAB69704.1"/>
    </source>
</evidence>
<gene>
    <name evidence="1" type="ORF">PCYB_004530</name>
</gene>
<accession>K6V089</accession>
<dbReference type="PhylomeDB" id="K6V089"/>
<proteinExistence type="predicted"/>
<dbReference type="GeneID" id="14696246"/>
<dbReference type="RefSeq" id="XP_004227922.1">
    <property type="nucleotide sequence ID" value="XM_004227874.1"/>
</dbReference>